<reference evidence="3" key="1">
    <citation type="submission" date="2023-10" db="EMBL/GenBank/DDBJ databases">
        <authorList>
            <person name="Chen Y."/>
            <person name="Shah S."/>
            <person name="Dougan E. K."/>
            <person name="Thang M."/>
            <person name="Chan C."/>
        </authorList>
    </citation>
    <scope>NUCLEOTIDE SEQUENCE [LARGE SCALE GENOMIC DNA]</scope>
</reference>
<accession>A0ABN9WQT4</accession>
<feature type="non-terminal residue" evidence="3">
    <location>
        <position position="298"/>
    </location>
</feature>
<organism evidence="3 4">
    <name type="scientific">Prorocentrum cordatum</name>
    <dbReference type="NCBI Taxonomy" id="2364126"/>
    <lineage>
        <taxon>Eukaryota</taxon>
        <taxon>Sar</taxon>
        <taxon>Alveolata</taxon>
        <taxon>Dinophyceae</taxon>
        <taxon>Prorocentrales</taxon>
        <taxon>Prorocentraceae</taxon>
        <taxon>Prorocentrum</taxon>
    </lineage>
</organism>
<keyword evidence="4" id="KW-1185">Reference proteome</keyword>
<dbReference type="EMBL" id="CAUYUJ010018943">
    <property type="protein sequence ID" value="CAK0887442.1"/>
    <property type="molecule type" value="Genomic_DNA"/>
</dbReference>
<feature type="chain" id="PRO_5045431331" evidence="2">
    <location>
        <begin position="22"/>
        <end position="298"/>
    </location>
</feature>
<feature type="signal peptide" evidence="2">
    <location>
        <begin position="1"/>
        <end position="21"/>
    </location>
</feature>
<gene>
    <name evidence="3" type="ORF">PCOR1329_LOCUS68498</name>
</gene>
<proteinExistence type="predicted"/>
<protein>
    <submittedName>
        <fullName evidence="3">Uncharacterized protein</fullName>
    </submittedName>
</protein>
<feature type="region of interest" description="Disordered" evidence="1">
    <location>
        <begin position="276"/>
        <end position="298"/>
    </location>
</feature>
<evidence type="ECO:0000313" key="4">
    <source>
        <dbReference type="Proteomes" id="UP001189429"/>
    </source>
</evidence>
<sequence>MAPRPQLACAALLLAAAHVDAVHLMVREVAEPEDDCHTAVAGDACHKEVIWAMTKGITQHRWWYPGLHKNSSTFEDFQEFLHKLDAFSAVCAKPCRIVQQTKGCHTAVKDEVCHNEVTWAMKTGIHENPSWYPGLTPSSSFEEFQTFLHSLETFKSTCMMPCTAEEPQGRERAEDTARAQKVEELQVISGYPSRPGCYFRQPSKCPARPMKTSMWRHDTWAEERGVDEAACRDRKGYWDRYCEAEDTKVVHISSEDFVEEAAEAPPALAAEAAARTAAAAAPGAAGTAGAAAPPGAEA</sequence>
<name>A0ABN9WQT4_9DINO</name>
<keyword evidence="2" id="KW-0732">Signal</keyword>
<evidence type="ECO:0000256" key="1">
    <source>
        <dbReference type="SAM" id="MobiDB-lite"/>
    </source>
</evidence>
<evidence type="ECO:0000256" key="2">
    <source>
        <dbReference type="SAM" id="SignalP"/>
    </source>
</evidence>
<dbReference type="Proteomes" id="UP001189429">
    <property type="component" value="Unassembled WGS sequence"/>
</dbReference>
<evidence type="ECO:0000313" key="3">
    <source>
        <dbReference type="EMBL" id="CAK0887442.1"/>
    </source>
</evidence>
<comment type="caution">
    <text evidence="3">The sequence shown here is derived from an EMBL/GenBank/DDBJ whole genome shotgun (WGS) entry which is preliminary data.</text>
</comment>